<organism evidence="12 13">
    <name type="scientific">Allopseudospirillum japonicum</name>
    <dbReference type="NCBI Taxonomy" id="64971"/>
    <lineage>
        <taxon>Bacteria</taxon>
        <taxon>Pseudomonadati</taxon>
        <taxon>Pseudomonadota</taxon>
        <taxon>Gammaproteobacteria</taxon>
        <taxon>Oceanospirillales</taxon>
        <taxon>Oceanospirillaceae</taxon>
        <taxon>Allopseudospirillum</taxon>
    </lineage>
</organism>
<name>A0A1H6R0M2_9GAMM</name>
<evidence type="ECO:0000256" key="8">
    <source>
        <dbReference type="ARBA" id="ARBA00023014"/>
    </source>
</evidence>
<dbReference type="InterPro" id="IPR013785">
    <property type="entry name" value="Aldolase_TIM"/>
</dbReference>
<dbReference type="PANTHER" id="PTHR13932:SF5">
    <property type="entry name" value="RADICAL S-ADENOSYL METHIONINE DOMAIN-CONTAINING PROTEIN 1, MITOCHONDRIAL"/>
    <property type="match status" value="1"/>
</dbReference>
<dbReference type="NCBIfam" id="TIGR00539">
    <property type="entry name" value="hemN_rel"/>
    <property type="match status" value="1"/>
</dbReference>
<feature type="domain" description="Radical SAM core" evidence="11">
    <location>
        <begin position="4"/>
        <end position="237"/>
    </location>
</feature>
<evidence type="ECO:0000256" key="9">
    <source>
        <dbReference type="ARBA" id="ARBA00023186"/>
    </source>
</evidence>
<keyword evidence="7 10" id="KW-0408">Iron</keyword>
<evidence type="ECO:0000256" key="5">
    <source>
        <dbReference type="ARBA" id="ARBA00022691"/>
    </source>
</evidence>
<dbReference type="PANTHER" id="PTHR13932">
    <property type="entry name" value="COPROPORPHYRINIGEN III OXIDASE"/>
    <property type="match status" value="1"/>
</dbReference>
<reference evidence="13" key="1">
    <citation type="submission" date="2016-10" db="EMBL/GenBank/DDBJ databases">
        <authorList>
            <person name="Varghese N."/>
            <person name="Submissions S."/>
        </authorList>
    </citation>
    <scope>NUCLEOTIDE SEQUENCE [LARGE SCALE GENOMIC DNA]</scope>
    <source>
        <strain evidence="13">DSM 7165</strain>
    </source>
</reference>
<dbReference type="InterPro" id="IPR058240">
    <property type="entry name" value="rSAM_sf"/>
</dbReference>
<dbReference type="Pfam" id="PF06969">
    <property type="entry name" value="HemN_C"/>
    <property type="match status" value="1"/>
</dbReference>
<dbReference type="RefSeq" id="WP_093308670.1">
    <property type="nucleotide sequence ID" value="NZ_FNYH01000003.1"/>
</dbReference>
<dbReference type="PROSITE" id="PS51918">
    <property type="entry name" value="RADICAL_SAM"/>
    <property type="match status" value="1"/>
</dbReference>
<dbReference type="InterPro" id="IPR010723">
    <property type="entry name" value="HemN_C"/>
</dbReference>
<gene>
    <name evidence="12" type="ORF">SAMN05421831_1034</name>
</gene>
<dbReference type="InterPro" id="IPR004559">
    <property type="entry name" value="HemW-like"/>
</dbReference>
<evidence type="ECO:0000256" key="6">
    <source>
        <dbReference type="ARBA" id="ARBA00022723"/>
    </source>
</evidence>
<evidence type="ECO:0000259" key="11">
    <source>
        <dbReference type="PROSITE" id="PS51918"/>
    </source>
</evidence>
<evidence type="ECO:0000313" key="12">
    <source>
        <dbReference type="EMBL" id="SEI49439.1"/>
    </source>
</evidence>
<keyword evidence="5 10" id="KW-0949">S-adenosyl-L-methionine</keyword>
<dbReference type="CDD" id="cd01335">
    <property type="entry name" value="Radical_SAM"/>
    <property type="match status" value="1"/>
</dbReference>
<keyword evidence="9 10" id="KW-0143">Chaperone</keyword>
<dbReference type="GO" id="GO:0046872">
    <property type="term" value="F:metal ion binding"/>
    <property type="evidence" value="ECO:0007669"/>
    <property type="project" value="UniProtKB-UniRule"/>
</dbReference>
<keyword evidence="6 10" id="KW-0479">Metal-binding</keyword>
<dbReference type="GO" id="GO:0051539">
    <property type="term" value="F:4 iron, 4 sulfur cluster binding"/>
    <property type="evidence" value="ECO:0007669"/>
    <property type="project" value="UniProtKB-UniRule"/>
</dbReference>
<dbReference type="SFLD" id="SFLDF00562">
    <property type="entry name" value="HemN-like__clustered_with_heat"/>
    <property type="match status" value="1"/>
</dbReference>
<accession>A0A1H6R0M2</accession>
<evidence type="ECO:0000256" key="10">
    <source>
        <dbReference type="RuleBase" id="RU364116"/>
    </source>
</evidence>
<dbReference type="SUPFAM" id="SSF102114">
    <property type="entry name" value="Radical SAM enzymes"/>
    <property type="match status" value="1"/>
</dbReference>
<dbReference type="Proteomes" id="UP000242999">
    <property type="component" value="Unassembled WGS sequence"/>
</dbReference>
<evidence type="ECO:0000313" key="13">
    <source>
        <dbReference type="Proteomes" id="UP000242999"/>
    </source>
</evidence>
<comment type="cofactor">
    <cofactor evidence="1">
        <name>[4Fe-4S] cluster</name>
        <dbReference type="ChEBI" id="CHEBI:49883"/>
    </cofactor>
</comment>
<keyword evidence="13" id="KW-1185">Reference proteome</keyword>
<protein>
    <recommendedName>
        <fullName evidence="3 10">Heme chaperone HemW</fullName>
    </recommendedName>
</protein>
<dbReference type="Pfam" id="PF04055">
    <property type="entry name" value="Radical_SAM"/>
    <property type="match status" value="1"/>
</dbReference>
<dbReference type="Gene3D" id="3.20.20.70">
    <property type="entry name" value="Aldolase class I"/>
    <property type="match status" value="1"/>
</dbReference>
<dbReference type="OrthoDB" id="9808022at2"/>
<dbReference type="GO" id="GO:0006779">
    <property type="term" value="P:porphyrin-containing compound biosynthetic process"/>
    <property type="evidence" value="ECO:0007669"/>
    <property type="project" value="InterPro"/>
</dbReference>
<comment type="similarity">
    <text evidence="2">Belongs to the anaerobic coproporphyrinogen-III oxidase family. HemW subfamily.</text>
</comment>
<evidence type="ECO:0000256" key="3">
    <source>
        <dbReference type="ARBA" id="ARBA00017228"/>
    </source>
</evidence>
<dbReference type="SFLD" id="SFLDS00029">
    <property type="entry name" value="Radical_SAM"/>
    <property type="match status" value="1"/>
</dbReference>
<proteinExistence type="inferred from homology"/>
<keyword evidence="4 10" id="KW-0349">Heme</keyword>
<keyword evidence="10" id="KW-0963">Cytoplasm</keyword>
<keyword evidence="8 10" id="KW-0411">Iron-sulfur</keyword>
<dbReference type="SFLD" id="SFLDF00288">
    <property type="entry name" value="HemN-like__clustered_with_nucl"/>
    <property type="match status" value="1"/>
</dbReference>
<dbReference type="EMBL" id="FNYH01000003">
    <property type="protein sequence ID" value="SEI49439.1"/>
    <property type="molecule type" value="Genomic_DNA"/>
</dbReference>
<keyword evidence="10" id="KW-0004">4Fe-4S</keyword>
<dbReference type="GO" id="GO:0005737">
    <property type="term" value="C:cytoplasm"/>
    <property type="evidence" value="ECO:0007669"/>
    <property type="project" value="UniProtKB-SubCell"/>
</dbReference>
<comment type="function">
    <text evidence="10">Probably acts as a heme chaperone, transferring heme to an unknown acceptor. Binds one molecule of heme per monomer, possibly covalently. Binds 1 [4Fe-4S] cluster. The cluster is coordinated with 3 cysteines and an exchangeable S-adenosyl-L-methionine.</text>
</comment>
<evidence type="ECO:0000256" key="1">
    <source>
        <dbReference type="ARBA" id="ARBA00001966"/>
    </source>
</evidence>
<dbReference type="AlphaFoldDB" id="A0A1H6R0M2"/>
<dbReference type="SFLD" id="SFLDG01065">
    <property type="entry name" value="anaerobic_coproporphyrinogen-I"/>
    <property type="match status" value="1"/>
</dbReference>
<dbReference type="SMART" id="SM00729">
    <property type="entry name" value="Elp3"/>
    <property type="match status" value="1"/>
</dbReference>
<dbReference type="STRING" id="64971.SAMN05421831_1034"/>
<evidence type="ECO:0000256" key="4">
    <source>
        <dbReference type="ARBA" id="ARBA00022617"/>
    </source>
</evidence>
<dbReference type="InterPro" id="IPR034505">
    <property type="entry name" value="Coproporphyrinogen-III_oxidase"/>
</dbReference>
<evidence type="ECO:0000256" key="2">
    <source>
        <dbReference type="ARBA" id="ARBA00006100"/>
    </source>
</evidence>
<comment type="subcellular location">
    <subcellularLocation>
        <location evidence="10">Cytoplasm</location>
    </subcellularLocation>
</comment>
<evidence type="ECO:0000256" key="7">
    <source>
        <dbReference type="ARBA" id="ARBA00023004"/>
    </source>
</evidence>
<dbReference type="SFLD" id="SFLDG01082">
    <property type="entry name" value="B12-binding_domain_containing"/>
    <property type="match status" value="1"/>
</dbReference>
<sequence>MYPLLKLPPLSLYVHVPWCVRKCPYCDFNSHQLTGDAPELAYLDALLADLQQDLPQIQGRPLTSIFIGGGTPSLLSAHFYQALFTRLQAVLKLSPECEITLEANPSSFEYARFAAYRQLGINRLSLGVQSFAPEHLHILGRVHDRAQALAAIEQAQKAGFDRINVDLMHGLPQQTPQQALADLRIPLSFGIRHISWYQLTLEPNTHFYHQPPRLPDEDTLADIQEAGQALLQECGLHQYEVSAFAYPGQEARHNLNYWQFGDYLGIGAGAHSKCTYPDGHIVRRWKTRQPQAYLQHQADGRFCAGEQSITTEERPFEFLMNALRLTQGVPSQYFAQRTGIPLSQIQPVLDQLAGQGLMRTDPEILATTPLGLRYLNQVLEHFL</sequence>
<dbReference type="InterPro" id="IPR007197">
    <property type="entry name" value="rSAM"/>
</dbReference>
<dbReference type="InterPro" id="IPR006638">
    <property type="entry name" value="Elp3/MiaA/NifB-like_rSAM"/>
</dbReference>
<dbReference type="GO" id="GO:0004109">
    <property type="term" value="F:coproporphyrinogen oxidase activity"/>
    <property type="evidence" value="ECO:0007669"/>
    <property type="project" value="InterPro"/>
</dbReference>